<evidence type="ECO:0000256" key="15">
    <source>
        <dbReference type="ARBA" id="ARBA00038456"/>
    </source>
</evidence>
<comment type="similarity">
    <text evidence="15">Belongs to the THEM4/THEM5 thioesterase family.</text>
</comment>
<evidence type="ECO:0000259" key="24">
    <source>
        <dbReference type="Pfam" id="PF03061"/>
    </source>
</evidence>
<evidence type="ECO:0000256" key="12">
    <source>
        <dbReference type="ARBA" id="ARBA00023273"/>
    </source>
</evidence>
<keyword evidence="4" id="KW-1003">Cell membrane</keyword>
<dbReference type="GO" id="GO:0006631">
    <property type="term" value="P:fatty acid metabolic process"/>
    <property type="evidence" value="ECO:0007669"/>
    <property type="project" value="UniProtKB-KW"/>
</dbReference>
<evidence type="ECO:0000256" key="5">
    <source>
        <dbReference type="ARBA" id="ARBA00022490"/>
    </source>
</evidence>
<evidence type="ECO:0000313" key="25">
    <source>
        <dbReference type="EMBL" id="PJF34546.1"/>
    </source>
</evidence>
<evidence type="ECO:0000256" key="19">
    <source>
        <dbReference type="ARBA" id="ARBA00047588"/>
    </source>
</evidence>
<evidence type="ECO:0000256" key="21">
    <source>
        <dbReference type="ARBA" id="ARBA00047969"/>
    </source>
</evidence>
<organism evidence="25 26">
    <name type="scientific">Candidatus Thermofonsia Clade 1 bacterium</name>
    <dbReference type="NCBI Taxonomy" id="2364210"/>
    <lineage>
        <taxon>Bacteria</taxon>
        <taxon>Bacillati</taxon>
        <taxon>Chloroflexota</taxon>
        <taxon>Candidatus Thermofontia</taxon>
        <taxon>Candidatus Thermofonsia Clade 1</taxon>
    </lineage>
</organism>
<comment type="catalytic activity">
    <reaction evidence="20">
        <text>hexadecanoyl-CoA + H2O = hexadecanoate + CoA + H(+)</text>
        <dbReference type="Rhea" id="RHEA:16645"/>
        <dbReference type="ChEBI" id="CHEBI:7896"/>
        <dbReference type="ChEBI" id="CHEBI:15377"/>
        <dbReference type="ChEBI" id="CHEBI:15378"/>
        <dbReference type="ChEBI" id="CHEBI:57287"/>
        <dbReference type="ChEBI" id="CHEBI:57379"/>
        <dbReference type="EC" id="3.1.2.2"/>
    </reaction>
    <physiologicalReaction direction="left-to-right" evidence="20">
        <dbReference type="Rhea" id="RHEA:16646"/>
    </physiologicalReaction>
</comment>
<feature type="domain" description="Thioesterase" evidence="24">
    <location>
        <begin position="61"/>
        <end position="136"/>
    </location>
</feature>
<dbReference type="AlphaFoldDB" id="A0A2M8PAH5"/>
<evidence type="ECO:0000256" key="4">
    <source>
        <dbReference type="ARBA" id="ARBA00022475"/>
    </source>
</evidence>
<comment type="caution">
    <text evidence="25">The sequence shown here is derived from an EMBL/GenBank/DDBJ whole genome shotgun (WGS) entry which is preliminary data.</text>
</comment>
<accession>A0A2M8PAH5</accession>
<dbReference type="InterPro" id="IPR029069">
    <property type="entry name" value="HotDog_dom_sf"/>
</dbReference>
<evidence type="ECO:0000256" key="10">
    <source>
        <dbReference type="ARBA" id="ARBA00023098"/>
    </source>
</evidence>
<evidence type="ECO:0000256" key="2">
    <source>
        <dbReference type="ARBA" id="ARBA00004496"/>
    </source>
</evidence>
<keyword evidence="9" id="KW-0809">Transit peptide</keyword>
<evidence type="ECO:0000256" key="1">
    <source>
        <dbReference type="ARBA" id="ARBA00004170"/>
    </source>
</evidence>
<dbReference type="PANTHER" id="PTHR12418:SF19">
    <property type="entry name" value="ACYL-COENZYME A THIOESTERASE THEM4"/>
    <property type="match status" value="1"/>
</dbReference>
<dbReference type="EMBL" id="PGTM01000347">
    <property type="protein sequence ID" value="PJF34546.1"/>
    <property type="molecule type" value="Genomic_DNA"/>
</dbReference>
<evidence type="ECO:0000256" key="17">
    <source>
        <dbReference type="ARBA" id="ARBA00040123"/>
    </source>
</evidence>
<evidence type="ECO:0000256" key="13">
    <source>
        <dbReference type="ARBA" id="ARBA00035852"/>
    </source>
</evidence>
<dbReference type="InterPro" id="IPR006683">
    <property type="entry name" value="Thioestr_dom"/>
</dbReference>
<sequence>MPMSPAVPSRAAPDALQPNSRHCFACGVESAHGLRLRFFNDGHSACRAEVVLGDLHQGYPGIAHGGIVTAVLDEALTRAVLAGDFRRLMYTARIEVRFRQPTPLHTPLTVRGRVERDRGRIVTATAEISLPDGRLTAEANGTLVAIPQETLAQMDTPEAGWQIYPLQSAEE</sequence>
<dbReference type="GO" id="GO:0005737">
    <property type="term" value="C:cytoplasm"/>
    <property type="evidence" value="ECO:0007669"/>
    <property type="project" value="UniProtKB-SubCell"/>
</dbReference>
<keyword evidence="7" id="KW-0378">Hydrolase</keyword>
<evidence type="ECO:0000256" key="11">
    <source>
        <dbReference type="ARBA" id="ARBA00023136"/>
    </source>
</evidence>
<evidence type="ECO:0000256" key="9">
    <source>
        <dbReference type="ARBA" id="ARBA00022946"/>
    </source>
</evidence>
<keyword evidence="10" id="KW-0443">Lipid metabolism</keyword>
<dbReference type="SUPFAM" id="SSF54637">
    <property type="entry name" value="Thioesterase/thiol ester dehydrase-isomerase"/>
    <property type="match status" value="1"/>
</dbReference>
<evidence type="ECO:0000256" key="3">
    <source>
        <dbReference type="ARBA" id="ARBA00004632"/>
    </source>
</evidence>
<reference evidence="25 26" key="1">
    <citation type="submission" date="2017-11" db="EMBL/GenBank/DDBJ databases">
        <title>Evolution of Phototrophy in the Chloroflexi Phylum Driven by Horizontal Gene Transfer.</title>
        <authorList>
            <person name="Ward L.M."/>
            <person name="Hemp J."/>
            <person name="Shih P.M."/>
            <person name="Mcglynn S.E."/>
            <person name="Fischer W."/>
        </authorList>
    </citation>
    <scope>NUCLEOTIDE SEQUENCE [LARGE SCALE GENOMIC DNA]</scope>
    <source>
        <strain evidence="25">JP3_13</strain>
    </source>
</reference>
<evidence type="ECO:0000256" key="6">
    <source>
        <dbReference type="ARBA" id="ARBA00022703"/>
    </source>
</evidence>
<keyword evidence="11" id="KW-0472">Membrane</keyword>
<comment type="catalytic activity">
    <reaction evidence="23">
        <text>tetradecanoyl-CoA + H2O = tetradecanoate + CoA + H(+)</text>
        <dbReference type="Rhea" id="RHEA:40119"/>
        <dbReference type="ChEBI" id="CHEBI:15377"/>
        <dbReference type="ChEBI" id="CHEBI:15378"/>
        <dbReference type="ChEBI" id="CHEBI:30807"/>
        <dbReference type="ChEBI" id="CHEBI:57287"/>
        <dbReference type="ChEBI" id="CHEBI:57385"/>
    </reaction>
    <physiologicalReaction direction="left-to-right" evidence="23">
        <dbReference type="Rhea" id="RHEA:40120"/>
    </physiologicalReaction>
</comment>
<evidence type="ECO:0000256" key="16">
    <source>
        <dbReference type="ARBA" id="ARBA00038848"/>
    </source>
</evidence>
<name>A0A2M8PAH5_9CHLR</name>
<comment type="subcellular location">
    <subcellularLocation>
        <location evidence="3">Cell projection</location>
        <location evidence="3">Ruffle membrane</location>
    </subcellularLocation>
    <subcellularLocation>
        <location evidence="2">Cytoplasm</location>
    </subcellularLocation>
    <subcellularLocation>
        <location evidence="1">Membrane</location>
        <topology evidence="1">Peripheral membrane protein</topology>
    </subcellularLocation>
</comment>
<dbReference type="EC" id="3.1.2.2" evidence="16"/>
<dbReference type="Pfam" id="PF03061">
    <property type="entry name" value="4HBT"/>
    <property type="match status" value="1"/>
</dbReference>
<gene>
    <name evidence="25" type="ORF">CUN49_15135</name>
</gene>
<dbReference type="Proteomes" id="UP000229681">
    <property type="component" value="Unassembled WGS sequence"/>
</dbReference>
<evidence type="ECO:0000256" key="23">
    <source>
        <dbReference type="ARBA" id="ARBA00048180"/>
    </source>
</evidence>
<evidence type="ECO:0000256" key="18">
    <source>
        <dbReference type="ARBA" id="ARBA00043210"/>
    </source>
</evidence>
<keyword evidence="6" id="KW-0053">Apoptosis</keyword>
<proteinExistence type="inferred from homology"/>
<comment type="catalytic activity">
    <reaction evidence="14">
        <text>(9Z)-octadecenoyl-CoA + H2O = (9Z)-octadecenoate + CoA + H(+)</text>
        <dbReference type="Rhea" id="RHEA:40139"/>
        <dbReference type="ChEBI" id="CHEBI:15377"/>
        <dbReference type="ChEBI" id="CHEBI:15378"/>
        <dbReference type="ChEBI" id="CHEBI:30823"/>
        <dbReference type="ChEBI" id="CHEBI:57287"/>
        <dbReference type="ChEBI" id="CHEBI:57387"/>
    </reaction>
    <physiologicalReaction direction="left-to-right" evidence="14">
        <dbReference type="Rhea" id="RHEA:40140"/>
    </physiologicalReaction>
</comment>
<evidence type="ECO:0000313" key="26">
    <source>
        <dbReference type="Proteomes" id="UP000229681"/>
    </source>
</evidence>
<comment type="catalytic activity">
    <reaction evidence="22">
        <text>dodecanoyl-CoA + H2O = dodecanoate + CoA + H(+)</text>
        <dbReference type="Rhea" id="RHEA:30135"/>
        <dbReference type="ChEBI" id="CHEBI:15377"/>
        <dbReference type="ChEBI" id="CHEBI:15378"/>
        <dbReference type="ChEBI" id="CHEBI:18262"/>
        <dbReference type="ChEBI" id="CHEBI:57287"/>
        <dbReference type="ChEBI" id="CHEBI:57375"/>
    </reaction>
    <physiologicalReaction direction="left-to-right" evidence="22">
        <dbReference type="Rhea" id="RHEA:30136"/>
    </physiologicalReaction>
</comment>
<dbReference type="GO" id="GO:0016020">
    <property type="term" value="C:membrane"/>
    <property type="evidence" value="ECO:0007669"/>
    <property type="project" value="UniProtKB-SubCell"/>
</dbReference>
<keyword evidence="5" id="KW-0963">Cytoplasm</keyword>
<evidence type="ECO:0000256" key="8">
    <source>
        <dbReference type="ARBA" id="ARBA00022832"/>
    </source>
</evidence>
<evidence type="ECO:0000256" key="22">
    <source>
        <dbReference type="ARBA" id="ARBA00048074"/>
    </source>
</evidence>
<protein>
    <recommendedName>
        <fullName evidence="17">Acyl-coenzyme A thioesterase THEM4</fullName>
        <ecNumber evidence="16">3.1.2.2</ecNumber>
    </recommendedName>
    <alternativeName>
        <fullName evidence="18">Thioesterase superfamily member 4</fullName>
    </alternativeName>
</protein>
<dbReference type="GO" id="GO:0016787">
    <property type="term" value="F:hydrolase activity"/>
    <property type="evidence" value="ECO:0007669"/>
    <property type="project" value="UniProtKB-KW"/>
</dbReference>
<evidence type="ECO:0000256" key="7">
    <source>
        <dbReference type="ARBA" id="ARBA00022801"/>
    </source>
</evidence>
<dbReference type="PANTHER" id="PTHR12418">
    <property type="entry name" value="ACYL-COENZYME A THIOESTERASE THEM4"/>
    <property type="match status" value="1"/>
</dbReference>
<comment type="catalytic activity">
    <reaction evidence="21">
        <text>decanoyl-CoA + H2O = decanoate + CoA + H(+)</text>
        <dbReference type="Rhea" id="RHEA:40059"/>
        <dbReference type="ChEBI" id="CHEBI:15377"/>
        <dbReference type="ChEBI" id="CHEBI:15378"/>
        <dbReference type="ChEBI" id="CHEBI:27689"/>
        <dbReference type="ChEBI" id="CHEBI:57287"/>
        <dbReference type="ChEBI" id="CHEBI:61430"/>
    </reaction>
    <physiologicalReaction direction="left-to-right" evidence="21">
        <dbReference type="Rhea" id="RHEA:40060"/>
    </physiologicalReaction>
</comment>
<keyword evidence="8" id="KW-0276">Fatty acid metabolism</keyword>
<dbReference type="Gene3D" id="3.10.129.10">
    <property type="entry name" value="Hotdog Thioesterase"/>
    <property type="match status" value="1"/>
</dbReference>
<keyword evidence="12" id="KW-0966">Cell projection</keyword>
<dbReference type="CDD" id="cd03443">
    <property type="entry name" value="PaaI_thioesterase"/>
    <property type="match status" value="1"/>
</dbReference>
<comment type="catalytic activity">
    <reaction evidence="13">
        <text>(5Z,8Z,11Z,14Z)-eicosatetraenoyl-CoA + H2O = (5Z,8Z,11Z,14Z)-eicosatetraenoate + CoA + H(+)</text>
        <dbReference type="Rhea" id="RHEA:40151"/>
        <dbReference type="ChEBI" id="CHEBI:15377"/>
        <dbReference type="ChEBI" id="CHEBI:15378"/>
        <dbReference type="ChEBI" id="CHEBI:32395"/>
        <dbReference type="ChEBI" id="CHEBI:57287"/>
        <dbReference type="ChEBI" id="CHEBI:57368"/>
    </reaction>
    <physiologicalReaction direction="left-to-right" evidence="13">
        <dbReference type="Rhea" id="RHEA:40152"/>
    </physiologicalReaction>
</comment>
<dbReference type="InterPro" id="IPR052365">
    <property type="entry name" value="THEM4/THEM5_acyl-CoA_thioest"/>
</dbReference>
<evidence type="ECO:0000256" key="20">
    <source>
        <dbReference type="ARBA" id="ARBA00047734"/>
    </source>
</evidence>
<evidence type="ECO:0000256" key="14">
    <source>
        <dbReference type="ARBA" id="ARBA00037002"/>
    </source>
</evidence>
<comment type="catalytic activity">
    <reaction evidence="19">
        <text>octanoyl-CoA + H2O = octanoate + CoA + H(+)</text>
        <dbReference type="Rhea" id="RHEA:30143"/>
        <dbReference type="ChEBI" id="CHEBI:15377"/>
        <dbReference type="ChEBI" id="CHEBI:15378"/>
        <dbReference type="ChEBI" id="CHEBI:25646"/>
        <dbReference type="ChEBI" id="CHEBI:57287"/>
        <dbReference type="ChEBI" id="CHEBI:57386"/>
    </reaction>
    <physiologicalReaction direction="left-to-right" evidence="19">
        <dbReference type="Rhea" id="RHEA:30144"/>
    </physiologicalReaction>
</comment>